<dbReference type="AlphaFoldDB" id="A0A1Q3ADK1"/>
<dbReference type="GO" id="GO:0016514">
    <property type="term" value="C:SWI/SNF complex"/>
    <property type="evidence" value="ECO:0007669"/>
    <property type="project" value="InterPro"/>
</dbReference>
<dbReference type="EMBL" id="BDGX01000037">
    <property type="protein sequence ID" value="GAV53807.1"/>
    <property type="molecule type" value="Genomic_DNA"/>
</dbReference>
<evidence type="ECO:0000313" key="3">
    <source>
        <dbReference type="Proteomes" id="UP000187013"/>
    </source>
</evidence>
<comment type="caution">
    <text evidence="2">The sequence shown here is derived from an EMBL/GenBank/DDBJ whole genome shotgun (WGS) entry which is preliminary data.</text>
</comment>
<proteinExistence type="predicted"/>
<dbReference type="GO" id="GO:0016586">
    <property type="term" value="C:RSC-type complex"/>
    <property type="evidence" value="ECO:0007669"/>
    <property type="project" value="InterPro"/>
</dbReference>
<dbReference type="InterPro" id="IPR018304">
    <property type="entry name" value="Rtt102"/>
</dbReference>
<feature type="region of interest" description="Disordered" evidence="1">
    <location>
        <begin position="94"/>
        <end position="168"/>
    </location>
</feature>
<reference evidence="2 3" key="1">
    <citation type="submission" date="2016-08" db="EMBL/GenBank/DDBJ databases">
        <title>Draft genome sequence of allopolyploid Zygosaccharomyces rouxii.</title>
        <authorList>
            <person name="Watanabe J."/>
            <person name="Uehara K."/>
            <person name="Mogi Y."/>
            <person name="Tsukioka Y."/>
        </authorList>
    </citation>
    <scope>NUCLEOTIDE SEQUENCE [LARGE SCALE GENOMIC DNA]</scope>
    <source>
        <strain evidence="2 3">NBRC 110957</strain>
    </source>
</reference>
<feature type="compositionally biased region" description="Polar residues" evidence="1">
    <location>
        <begin position="133"/>
        <end position="144"/>
    </location>
</feature>
<dbReference type="OrthoDB" id="4063132at2759"/>
<protein>
    <submittedName>
        <fullName evidence="2">Uncharacterized protein</fullName>
    </submittedName>
</protein>
<evidence type="ECO:0000313" key="2">
    <source>
        <dbReference type="EMBL" id="GAV53807.1"/>
    </source>
</evidence>
<sequence>MQSLIEKANNGGHFKIVNNRQNWKNDWFTPTHSAPANPVSSGADGVQLNDGVSVEKYPFKFKSWIKTDECTWRKVLEANDSMDLLDASTYSAQDEVNDGVSHDQQTANRPANGESLTVEDIRGAVGSVDGISGFSSSDAQAQTKQEPEQRPATVTDQNHEQNHEQSQN</sequence>
<dbReference type="GO" id="GO:0006338">
    <property type="term" value="P:chromatin remodeling"/>
    <property type="evidence" value="ECO:0007669"/>
    <property type="project" value="InterPro"/>
</dbReference>
<gene>
    <name evidence="2" type="ORF">ZYGR_0AK03090</name>
</gene>
<dbReference type="Proteomes" id="UP000187013">
    <property type="component" value="Unassembled WGS sequence"/>
</dbReference>
<name>A0A1Q3ADK1_ZYGRO</name>
<feature type="compositionally biased region" description="Basic and acidic residues" evidence="1">
    <location>
        <begin position="157"/>
        <end position="168"/>
    </location>
</feature>
<evidence type="ECO:0000256" key="1">
    <source>
        <dbReference type="SAM" id="MobiDB-lite"/>
    </source>
</evidence>
<accession>A0A1Q3ADK1</accession>
<dbReference type="Gene3D" id="6.20.420.10">
    <property type="match status" value="1"/>
</dbReference>
<organism evidence="2 3">
    <name type="scientific">Zygosaccharomyces rouxii</name>
    <dbReference type="NCBI Taxonomy" id="4956"/>
    <lineage>
        <taxon>Eukaryota</taxon>
        <taxon>Fungi</taxon>
        <taxon>Dikarya</taxon>
        <taxon>Ascomycota</taxon>
        <taxon>Saccharomycotina</taxon>
        <taxon>Saccharomycetes</taxon>
        <taxon>Saccharomycetales</taxon>
        <taxon>Saccharomycetaceae</taxon>
        <taxon>Zygosaccharomyces</taxon>
    </lineage>
</organism>
<dbReference type="Pfam" id="PF09510">
    <property type="entry name" value="Rtt102p"/>
    <property type="match status" value="1"/>
</dbReference>